<protein>
    <submittedName>
        <fullName evidence="1">Uncharacterized protein</fullName>
    </submittedName>
</protein>
<sequence>MNQVELGTLMHLIKKVDSMKNRVLPNDYIESEANEADADLAEDFNRLNLLNTNLRAAIQSGDIKRAELLLAEVIALVSGIEGLFRNVADDARDVLKGVYRYT</sequence>
<gene>
    <name evidence="1" type="ORF">LJ739_17230</name>
</gene>
<keyword evidence="2" id="KW-1185">Reference proteome</keyword>
<dbReference type="EMBL" id="JAJEWP010000006">
    <property type="protein sequence ID" value="MCC2618000.1"/>
    <property type="molecule type" value="Genomic_DNA"/>
</dbReference>
<dbReference type="Proteomes" id="UP001520878">
    <property type="component" value="Unassembled WGS sequence"/>
</dbReference>
<dbReference type="RefSeq" id="WP_229162453.1">
    <property type="nucleotide sequence ID" value="NZ_JAJEWP010000006.1"/>
</dbReference>
<proteinExistence type="predicted"/>
<reference evidence="1 2" key="1">
    <citation type="submission" date="2021-10" db="EMBL/GenBank/DDBJ databases">
        <title>Draft genome of Aestuariibacter halophilus JC2043.</title>
        <authorList>
            <person name="Emsley S.A."/>
            <person name="Pfannmuller K.M."/>
            <person name="Ushijima B."/>
            <person name="Saw J.H."/>
            <person name="Videau P."/>
        </authorList>
    </citation>
    <scope>NUCLEOTIDE SEQUENCE [LARGE SCALE GENOMIC DNA]</scope>
    <source>
        <strain evidence="1 2">JC2043</strain>
    </source>
</reference>
<accession>A0ABS8GDM0</accession>
<organism evidence="1 2">
    <name type="scientific">Fluctibacter halophilus</name>
    <dbReference type="NCBI Taxonomy" id="226011"/>
    <lineage>
        <taxon>Bacteria</taxon>
        <taxon>Pseudomonadati</taxon>
        <taxon>Pseudomonadota</taxon>
        <taxon>Gammaproteobacteria</taxon>
        <taxon>Alteromonadales</taxon>
        <taxon>Alteromonadaceae</taxon>
        <taxon>Fluctibacter</taxon>
    </lineage>
</organism>
<name>A0ABS8GDM0_9ALTE</name>
<evidence type="ECO:0000313" key="1">
    <source>
        <dbReference type="EMBL" id="MCC2618000.1"/>
    </source>
</evidence>
<comment type="caution">
    <text evidence="1">The sequence shown here is derived from an EMBL/GenBank/DDBJ whole genome shotgun (WGS) entry which is preliminary data.</text>
</comment>
<evidence type="ECO:0000313" key="2">
    <source>
        <dbReference type="Proteomes" id="UP001520878"/>
    </source>
</evidence>